<organism evidence="1 2">
    <name type="scientific">Occallatibacter riparius</name>
    <dbReference type="NCBI Taxonomy" id="1002689"/>
    <lineage>
        <taxon>Bacteria</taxon>
        <taxon>Pseudomonadati</taxon>
        <taxon>Acidobacteriota</taxon>
        <taxon>Terriglobia</taxon>
        <taxon>Terriglobales</taxon>
        <taxon>Acidobacteriaceae</taxon>
        <taxon>Occallatibacter</taxon>
    </lineage>
</organism>
<proteinExistence type="predicted"/>
<evidence type="ECO:0000313" key="2">
    <source>
        <dbReference type="Proteomes" id="UP001059380"/>
    </source>
</evidence>
<dbReference type="KEGG" id="orp:MOP44_18710"/>
<dbReference type="EMBL" id="CP093313">
    <property type="protein sequence ID" value="UWZ82591.1"/>
    <property type="molecule type" value="Genomic_DNA"/>
</dbReference>
<sequence length="325" mass="37672">MHTPFDPDWLDRRIKERTDQRLADRLRNRDPNVVSIDATQFARQLSDLSMTLMHKVEREAPQNVPPSLVVDTGVILRQLNETYNLILFVNAEDTRFRQPGYRLPYSFVILPLVRTMIDGFYNCTALLDDPSRCRTFRISGYYRVRETLLADEAAHGHDANWTSYLQATRTRLENGLRAESLTHADLDNKRNKWPLLGAYLESTPDTAHKQMLRKLTLGFWKEYSSISHASFDGLASMVPFICPDKVKHDERELFDDVADRHIAMHIGRTAGVLLCLLTDIQHFFKFDGADIDGRLSKIWAAIIPMLEVRELFDFRYKDLLKHPLP</sequence>
<gene>
    <name evidence="1" type="ORF">MOP44_18710</name>
</gene>
<dbReference type="AlphaFoldDB" id="A0A9J7BIT2"/>
<dbReference type="Proteomes" id="UP001059380">
    <property type="component" value="Chromosome"/>
</dbReference>
<name>A0A9J7BIT2_9BACT</name>
<dbReference type="RefSeq" id="WP_260791778.1">
    <property type="nucleotide sequence ID" value="NZ_CP093313.1"/>
</dbReference>
<protein>
    <submittedName>
        <fullName evidence="1">Uncharacterized protein</fullName>
    </submittedName>
</protein>
<keyword evidence="2" id="KW-1185">Reference proteome</keyword>
<reference evidence="1" key="1">
    <citation type="submission" date="2021-04" db="EMBL/GenBank/DDBJ databases">
        <title>Phylogenetic analysis of Acidobacteriaceae.</title>
        <authorList>
            <person name="Qiu L."/>
            <person name="Zhang Q."/>
        </authorList>
    </citation>
    <scope>NUCLEOTIDE SEQUENCE</scope>
    <source>
        <strain evidence="1">DSM 25168</strain>
    </source>
</reference>
<accession>A0A9J7BIT2</accession>
<evidence type="ECO:0000313" key="1">
    <source>
        <dbReference type="EMBL" id="UWZ82591.1"/>
    </source>
</evidence>